<protein>
    <submittedName>
        <fullName evidence="1">Uncharacterized protein</fullName>
    </submittedName>
</protein>
<evidence type="ECO:0000313" key="2">
    <source>
        <dbReference type="Proteomes" id="UP000011912"/>
    </source>
</evidence>
<dbReference type="EMBL" id="ANAG01000014">
    <property type="protein sequence ID" value="EKW98926.1"/>
    <property type="molecule type" value="Genomic_DNA"/>
</dbReference>
<dbReference type="Proteomes" id="UP000011912">
    <property type="component" value="Unassembled WGS sequence"/>
</dbReference>
<accession>M5J510</accession>
<reference evidence="1 2" key="1">
    <citation type="journal article" date="2013" name="Genome Announc.">
        <title>Genome Sequence of Lactobacillus saerimneri 30a (Formerly Lactobacillus sp. Strain 30a), a Reference Lactic Acid Bacterium Strain Producing Biogenic Amines.</title>
        <authorList>
            <person name="Romano A."/>
            <person name="Trip H."/>
            <person name="Campbell-Sills H."/>
            <person name="Bouchez O."/>
            <person name="Sherman D."/>
            <person name="Lolkema J.S."/>
            <person name="Lucas P.M."/>
        </authorList>
    </citation>
    <scope>NUCLEOTIDE SEQUENCE [LARGE SCALE GENOMIC DNA]</scope>
    <source>
        <strain evidence="1 2">30a</strain>
    </source>
</reference>
<proteinExistence type="predicted"/>
<organism evidence="1 2">
    <name type="scientific">Ligilactobacillus saerimneri 30a</name>
    <dbReference type="NCBI Taxonomy" id="1227363"/>
    <lineage>
        <taxon>Bacteria</taxon>
        <taxon>Bacillati</taxon>
        <taxon>Bacillota</taxon>
        <taxon>Bacilli</taxon>
        <taxon>Lactobacillales</taxon>
        <taxon>Lactobacillaceae</taxon>
        <taxon>Ligilactobacillus</taxon>
    </lineage>
</organism>
<sequence length="65" mass="7531">MLKSIFYHLDYNYRPWNHTKSVPIMGVAGFTAGRELHPALKINQKYLITLRLYNKLIVVTSPAIN</sequence>
<comment type="caution">
    <text evidence="1">The sequence shown here is derived from an EMBL/GenBank/DDBJ whole genome shotgun (WGS) entry which is preliminary data.</text>
</comment>
<evidence type="ECO:0000313" key="1">
    <source>
        <dbReference type="EMBL" id="EKW98926.1"/>
    </source>
</evidence>
<name>M5J510_9LACO</name>
<gene>
    <name evidence="1" type="ORF">D271_05285</name>
</gene>
<keyword evidence="2" id="KW-1185">Reference proteome</keyword>
<dbReference type="AlphaFoldDB" id="M5J510"/>